<proteinExistence type="predicted"/>
<dbReference type="Proteomes" id="UP000039046">
    <property type="component" value="Unassembled WGS sequence"/>
</dbReference>
<accession>A0A0A1TKW0</accession>
<gene>
    <name evidence="2" type="ORF">VHEMI07005</name>
</gene>
<name>A0A0A1TKW0_9HYPO</name>
<sequence length="421" mass="47366">MAASFVQVMPEHWTELNVARKQRDQCAKDVDVLKQACEKDCGKSHVVECDDCYIKVLERMRQRYGESSEREWFSQRGMFLQEMDDLFTEAKKKVVSLKTIEASIESEKEAWYRWVLRRYPEFLEVSGDSLPDEELRGMLDDPDRSRDELVAMMWRGVGKPAQWSENVDRFLERISAAASDGAELKKVYAAEFFTDINSGNTLEHAQPYLDEYMSLEGESALGDVIGKISQENQHNRSTQPQRDSQARRLDELRRAKTAMEQNKVRLKGAANTGVVVKEELYNLPPCSNCQKEVPAQDVISCSLCQVATQVGGKASLTAFCSEGCYQDGQETHVEKSHPCDAGDKCAQLLDEDVDMDEDNREPAVCITGNKVTLFCTEKCGKQNAGSIDGLASDAQSSMLPLREAVNKMMEEENKGLAFTTL</sequence>
<keyword evidence="1" id="KW-0175">Coiled coil</keyword>
<dbReference type="EMBL" id="CDHN01000003">
    <property type="protein sequence ID" value="CEJ91283.1"/>
    <property type="molecule type" value="Genomic_DNA"/>
</dbReference>
<dbReference type="OrthoDB" id="5424793at2759"/>
<feature type="coiled-coil region" evidence="1">
    <location>
        <begin position="242"/>
        <end position="269"/>
    </location>
</feature>
<protein>
    <recommendedName>
        <fullName evidence="4">MYND-type zinc finger protein samB</fullName>
    </recommendedName>
</protein>
<organism evidence="2 3">
    <name type="scientific">[Torrubiella] hemipterigena</name>
    <dbReference type="NCBI Taxonomy" id="1531966"/>
    <lineage>
        <taxon>Eukaryota</taxon>
        <taxon>Fungi</taxon>
        <taxon>Dikarya</taxon>
        <taxon>Ascomycota</taxon>
        <taxon>Pezizomycotina</taxon>
        <taxon>Sordariomycetes</taxon>
        <taxon>Hypocreomycetidae</taxon>
        <taxon>Hypocreales</taxon>
        <taxon>Clavicipitaceae</taxon>
        <taxon>Clavicipitaceae incertae sedis</taxon>
        <taxon>'Torrubiella' clade</taxon>
    </lineage>
</organism>
<reference evidence="2 3" key="1">
    <citation type="journal article" date="2015" name="Genome Announc.">
        <title>Draft Genome Sequence and Gene Annotation of the Entomopathogenic Fungus Verticillium hemipterigenum.</title>
        <authorList>
            <person name="Horn F."/>
            <person name="Habel A."/>
            <person name="Scharf D.H."/>
            <person name="Dworschak J."/>
            <person name="Brakhage A.A."/>
            <person name="Guthke R."/>
            <person name="Hertweck C."/>
            <person name="Linde J."/>
        </authorList>
    </citation>
    <scope>NUCLEOTIDE SEQUENCE [LARGE SCALE GENOMIC DNA]</scope>
</reference>
<evidence type="ECO:0000313" key="2">
    <source>
        <dbReference type="EMBL" id="CEJ91283.1"/>
    </source>
</evidence>
<dbReference type="AlphaFoldDB" id="A0A0A1TKW0"/>
<dbReference type="HOGENOM" id="CLU_033919_0_0_1"/>
<evidence type="ECO:0000313" key="3">
    <source>
        <dbReference type="Proteomes" id="UP000039046"/>
    </source>
</evidence>
<dbReference type="STRING" id="1531966.A0A0A1TKW0"/>
<evidence type="ECO:0008006" key="4">
    <source>
        <dbReference type="Google" id="ProtNLM"/>
    </source>
</evidence>
<evidence type="ECO:0000256" key="1">
    <source>
        <dbReference type="SAM" id="Coils"/>
    </source>
</evidence>
<keyword evidence="3" id="KW-1185">Reference proteome</keyword>